<organism evidence="2 3">
    <name type="scientific">Cirrhinus mrigala</name>
    <name type="common">Mrigala</name>
    <dbReference type="NCBI Taxonomy" id="683832"/>
    <lineage>
        <taxon>Eukaryota</taxon>
        <taxon>Metazoa</taxon>
        <taxon>Chordata</taxon>
        <taxon>Craniata</taxon>
        <taxon>Vertebrata</taxon>
        <taxon>Euteleostomi</taxon>
        <taxon>Actinopterygii</taxon>
        <taxon>Neopterygii</taxon>
        <taxon>Teleostei</taxon>
        <taxon>Ostariophysi</taxon>
        <taxon>Cypriniformes</taxon>
        <taxon>Cyprinidae</taxon>
        <taxon>Labeoninae</taxon>
        <taxon>Labeonini</taxon>
        <taxon>Cirrhinus</taxon>
    </lineage>
</organism>
<dbReference type="Proteomes" id="UP001529510">
    <property type="component" value="Unassembled WGS sequence"/>
</dbReference>
<accession>A0ABD0Q972</accession>
<reference evidence="2 3" key="1">
    <citation type="submission" date="2024-05" db="EMBL/GenBank/DDBJ databases">
        <title>Genome sequencing and assembly of Indian major carp, Cirrhinus mrigala (Hamilton, 1822).</title>
        <authorList>
            <person name="Mohindra V."/>
            <person name="Chowdhury L.M."/>
            <person name="Lal K."/>
            <person name="Jena J.K."/>
        </authorList>
    </citation>
    <scope>NUCLEOTIDE SEQUENCE [LARGE SCALE GENOMIC DNA]</scope>
    <source>
        <strain evidence="2">CM1030</strain>
        <tissue evidence="2">Blood</tissue>
    </source>
</reference>
<evidence type="ECO:0000256" key="1">
    <source>
        <dbReference type="SAM" id="MobiDB-lite"/>
    </source>
</evidence>
<name>A0ABD0Q972_CIRMR</name>
<comment type="caution">
    <text evidence="2">The sequence shown here is derived from an EMBL/GenBank/DDBJ whole genome shotgun (WGS) entry which is preliminary data.</text>
</comment>
<evidence type="ECO:0000313" key="2">
    <source>
        <dbReference type="EMBL" id="KAL0182425.1"/>
    </source>
</evidence>
<feature type="non-terminal residue" evidence="2">
    <location>
        <position position="68"/>
    </location>
</feature>
<protein>
    <submittedName>
        <fullName evidence="2">Uncharacterized protein</fullName>
    </submittedName>
</protein>
<feature type="compositionally biased region" description="Low complexity" evidence="1">
    <location>
        <begin position="45"/>
        <end position="56"/>
    </location>
</feature>
<dbReference type="AlphaFoldDB" id="A0ABD0Q972"/>
<feature type="region of interest" description="Disordered" evidence="1">
    <location>
        <begin position="1"/>
        <end position="68"/>
    </location>
</feature>
<dbReference type="EMBL" id="JAMKFB020000010">
    <property type="protein sequence ID" value="KAL0182425.1"/>
    <property type="molecule type" value="Genomic_DNA"/>
</dbReference>
<feature type="compositionally biased region" description="Basic and acidic residues" evidence="1">
    <location>
        <begin position="58"/>
        <end position="68"/>
    </location>
</feature>
<gene>
    <name evidence="2" type="ORF">M9458_021800</name>
</gene>
<proteinExistence type="predicted"/>
<sequence>MAKNVAKGFSESFRRNGSDTQDGGSPATGGPSGRDADRGSQPGGLRSMCLSRMSRSSLRKDFRRAYLE</sequence>
<keyword evidence="3" id="KW-1185">Reference proteome</keyword>
<evidence type="ECO:0000313" key="3">
    <source>
        <dbReference type="Proteomes" id="UP001529510"/>
    </source>
</evidence>